<dbReference type="AlphaFoldDB" id="A0A177B0V8"/>
<reference evidence="1 2" key="1">
    <citation type="submission" date="2016-04" db="EMBL/GenBank/DDBJ databases">
        <title>The genome of Intoshia linei affirms orthonectids as highly simplified spiralians.</title>
        <authorList>
            <person name="Mikhailov K.V."/>
            <person name="Slusarev G.S."/>
            <person name="Nikitin M.A."/>
            <person name="Logacheva M.D."/>
            <person name="Penin A."/>
            <person name="Aleoshin V."/>
            <person name="Panchin Y.V."/>
        </authorList>
    </citation>
    <scope>NUCLEOTIDE SEQUENCE [LARGE SCALE GENOMIC DNA]</scope>
    <source>
        <strain evidence="1">Intl2013</strain>
        <tissue evidence="1">Whole animal</tissue>
    </source>
</reference>
<keyword evidence="2" id="KW-1185">Reference proteome</keyword>
<organism evidence="1 2">
    <name type="scientific">Intoshia linei</name>
    <dbReference type="NCBI Taxonomy" id="1819745"/>
    <lineage>
        <taxon>Eukaryota</taxon>
        <taxon>Metazoa</taxon>
        <taxon>Spiralia</taxon>
        <taxon>Lophotrochozoa</taxon>
        <taxon>Mesozoa</taxon>
        <taxon>Orthonectida</taxon>
        <taxon>Rhopaluridae</taxon>
        <taxon>Intoshia</taxon>
    </lineage>
</organism>
<sequence length="166" mass="20222">MSANFVTSIKNMLEGIQFRLLSRYEFWGRLLRERLASEKRNNVKRLGLFSLESRLMMSTQFINNNYTRLANERVDFKPSSAYSRARVKRIKRWKNELITRVHMEQWEGDPIRNYHCNIMKMTKRNSRIIYMNNQNIRNDPNVTFRRDEYITNIQSDKIYIIRTLKF</sequence>
<dbReference type="EMBL" id="LWCA01000704">
    <property type="protein sequence ID" value="OAF67271.1"/>
    <property type="molecule type" value="Genomic_DNA"/>
</dbReference>
<accession>A0A177B0V8</accession>
<evidence type="ECO:0000313" key="2">
    <source>
        <dbReference type="Proteomes" id="UP000078046"/>
    </source>
</evidence>
<evidence type="ECO:0000313" key="1">
    <source>
        <dbReference type="EMBL" id="OAF67271.1"/>
    </source>
</evidence>
<protein>
    <submittedName>
        <fullName evidence="1">Uncharacterized protein</fullName>
    </submittedName>
</protein>
<dbReference type="Proteomes" id="UP000078046">
    <property type="component" value="Unassembled WGS sequence"/>
</dbReference>
<comment type="caution">
    <text evidence="1">The sequence shown here is derived from an EMBL/GenBank/DDBJ whole genome shotgun (WGS) entry which is preliminary data.</text>
</comment>
<gene>
    <name evidence="1" type="ORF">A3Q56_05000</name>
</gene>
<proteinExistence type="predicted"/>
<name>A0A177B0V8_9BILA</name>